<reference evidence="2" key="1">
    <citation type="journal article" date="2019" name="bioRxiv">
        <title>The Genome of the Zebra Mussel, Dreissena polymorpha: A Resource for Invasive Species Research.</title>
        <authorList>
            <person name="McCartney M.A."/>
            <person name="Auch B."/>
            <person name="Kono T."/>
            <person name="Mallez S."/>
            <person name="Zhang Y."/>
            <person name="Obille A."/>
            <person name="Becker A."/>
            <person name="Abrahante J.E."/>
            <person name="Garbe J."/>
            <person name="Badalamenti J.P."/>
            <person name="Herman A."/>
            <person name="Mangelson H."/>
            <person name="Liachko I."/>
            <person name="Sullivan S."/>
            <person name="Sone E.D."/>
            <person name="Koren S."/>
            <person name="Silverstein K.A.T."/>
            <person name="Beckman K.B."/>
            <person name="Gohl D.M."/>
        </authorList>
    </citation>
    <scope>NUCLEOTIDE SEQUENCE</scope>
    <source>
        <strain evidence="2">Duluth1</strain>
        <tissue evidence="2">Whole animal</tissue>
    </source>
</reference>
<dbReference type="Proteomes" id="UP000828390">
    <property type="component" value="Unassembled WGS sequence"/>
</dbReference>
<protein>
    <submittedName>
        <fullName evidence="2">Uncharacterized protein</fullName>
    </submittedName>
</protein>
<keyword evidence="3" id="KW-1185">Reference proteome</keyword>
<accession>A0A9D3YK55</accession>
<name>A0A9D3YK55_DREPO</name>
<proteinExistence type="predicted"/>
<evidence type="ECO:0000313" key="2">
    <source>
        <dbReference type="EMBL" id="KAH3700284.1"/>
    </source>
</evidence>
<sequence>MAAIEVRQFHQYVVRVDGTDRVTLRNRQHLRKFSPFFSNSTDSLVKTFESQRPKSTYLTHEHAQHPQLLPAPSALEEAISNATQEPALPPPQPTQDPVVETDTPPPTEDVQPELSAPTNTGGTKIPRALARLLPHNTPGEKELLPPNSSMFWTLAESLILPMVEIAVCVDL</sequence>
<evidence type="ECO:0000256" key="1">
    <source>
        <dbReference type="SAM" id="MobiDB-lite"/>
    </source>
</evidence>
<feature type="region of interest" description="Disordered" evidence="1">
    <location>
        <begin position="69"/>
        <end position="124"/>
    </location>
</feature>
<feature type="compositionally biased region" description="Low complexity" evidence="1">
    <location>
        <begin position="95"/>
        <end position="113"/>
    </location>
</feature>
<gene>
    <name evidence="2" type="ORF">DPMN_075258</name>
</gene>
<organism evidence="2 3">
    <name type="scientific">Dreissena polymorpha</name>
    <name type="common">Zebra mussel</name>
    <name type="synonym">Mytilus polymorpha</name>
    <dbReference type="NCBI Taxonomy" id="45954"/>
    <lineage>
        <taxon>Eukaryota</taxon>
        <taxon>Metazoa</taxon>
        <taxon>Spiralia</taxon>
        <taxon>Lophotrochozoa</taxon>
        <taxon>Mollusca</taxon>
        <taxon>Bivalvia</taxon>
        <taxon>Autobranchia</taxon>
        <taxon>Heteroconchia</taxon>
        <taxon>Euheterodonta</taxon>
        <taxon>Imparidentia</taxon>
        <taxon>Neoheterodontei</taxon>
        <taxon>Myida</taxon>
        <taxon>Dreissenoidea</taxon>
        <taxon>Dreissenidae</taxon>
        <taxon>Dreissena</taxon>
    </lineage>
</organism>
<dbReference type="AlphaFoldDB" id="A0A9D3YK55"/>
<dbReference type="EMBL" id="JAIWYP010000015">
    <property type="protein sequence ID" value="KAH3700284.1"/>
    <property type="molecule type" value="Genomic_DNA"/>
</dbReference>
<evidence type="ECO:0000313" key="3">
    <source>
        <dbReference type="Proteomes" id="UP000828390"/>
    </source>
</evidence>
<comment type="caution">
    <text evidence="2">The sequence shown here is derived from an EMBL/GenBank/DDBJ whole genome shotgun (WGS) entry which is preliminary data.</text>
</comment>
<reference evidence="2" key="2">
    <citation type="submission" date="2020-11" db="EMBL/GenBank/DDBJ databases">
        <authorList>
            <person name="McCartney M.A."/>
            <person name="Auch B."/>
            <person name="Kono T."/>
            <person name="Mallez S."/>
            <person name="Becker A."/>
            <person name="Gohl D.M."/>
            <person name="Silverstein K.A.T."/>
            <person name="Koren S."/>
            <person name="Bechman K.B."/>
            <person name="Herman A."/>
            <person name="Abrahante J.E."/>
            <person name="Garbe J."/>
        </authorList>
    </citation>
    <scope>NUCLEOTIDE SEQUENCE</scope>
    <source>
        <strain evidence="2">Duluth1</strain>
        <tissue evidence="2">Whole animal</tissue>
    </source>
</reference>